<organism evidence="14 15">
    <name type="scientific">Oryzias sinensis</name>
    <name type="common">Chinese medaka</name>
    <dbReference type="NCBI Taxonomy" id="183150"/>
    <lineage>
        <taxon>Eukaryota</taxon>
        <taxon>Metazoa</taxon>
        <taxon>Chordata</taxon>
        <taxon>Craniata</taxon>
        <taxon>Vertebrata</taxon>
        <taxon>Euteleostomi</taxon>
        <taxon>Actinopterygii</taxon>
        <taxon>Neopterygii</taxon>
        <taxon>Teleostei</taxon>
        <taxon>Neoteleostei</taxon>
        <taxon>Acanthomorphata</taxon>
        <taxon>Ovalentaria</taxon>
        <taxon>Atherinomorphae</taxon>
        <taxon>Beloniformes</taxon>
        <taxon>Adrianichthyidae</taxon>
        <taxon>Oryziinae</taxon>
        <taxon>Oryzias</taxon>
    </lineage>
</organism>
<dbReference type="FunFam" id="1.20.58.60:FF:000028">
    <property type="entry name" value="Spectrin beta chain"/>
    <property type="match status" value="1"/>
</dbReference>
<dbReference type="Proteomes" id="UP000694383">
    <property type="component" value="Unplaced"/>
</dbReference>
<dbReference type="FunFam" id="1.20.58.60:FF:000011">
    <property type="entry name" value="Spectrin beta chain"/>
    <property type="match status" value="1"/>
</dbReference>
<dbReference type="Ensembl" id="ENSOSIT00000054475.1">
    <property type="protein sequence ID" value="ENSOSIP00000051892.1"/>
    <property type="gene ID" value="ENSOSIG00000023980.1"/>
</dbReference>
<dbReference type="Pfam" id="PF00169">
    <property type="entry name" value="PH"/>
    <property type="match status" value="1"/>
</dbReference>
<dbReference type="PANTHER" id="PTHR11915">
    <property type="entry name" value="SPECTRIN/FILAMIN RELATED CYTOSKELETAL PROTEIN"/>
    <property type="match status" value="1"/>
</dbReference>
<keyword evidence="8 9" id="KW-0206">Cytoskeleton</keyword>
<comment type="subcellular location">
    <subcellularLocation>
        <location evidence="1">Cytoplasm</location>
        <location evidence="1">Cytoskeleton</location>
    </subcellularLocation>
</comment>
<dbReference type="Gene3D" id="1.10.418.10">
    <property type="entry name" value="Calponin-like domain"/>
    <property type="match status" value="2"/>
</dbReference>
<dbReference type="GO" id="GO:0005829">
    <property type="term" value="C:cytosol"/>
    <property type="evidence" value="ECO:0007669"/>
    <property type="project" value="UniProtKB-ARBA"/>
</dbReference>
<feature type="region of interest" description="Disordered" evidence="11">
    <location>
        <begin position="1995"/>
        <end position="2028"/>
    </location>
</feature>
<feature type="coiled-coil region" evidence="10">
    <location>
        <begin position="1147"/>
        <end position="1185"/>
    </location>
</feature>
<dbReference type="FunFam" id="1.20.58.60:FF:000033">
    <property type="entry name" value="Spectrin beta chain"/>
    <property type="match status" value="1"/>
</dbReference>
<dbReference type="PROSITE" id="PS50003">
    <property type="entry name" value="PH_DOMAIN"/>
    <property type="match status" value="1"/>
</dbReference>
<dbReference type="CDD" id="cd21321">
    <property type="entry name" value="CH_SPTBN2_rpt2"/>
    <property type="match status" value="1"/>
</dbReference>
<dbReference type="InterPro" id="IPR001849">
    <property type="entry name" value="PH_domain"/>
</dbReference>
<feature type="compositionally biased region" description="Basic and acidic residues" evidence="11">
    <location>
        <begin position="1996"/>
        <end position="2008"/>
    </location>
</feature>
<dbReference type="PROSITE" id="PS50021">
    <property type="entry name" value="CH"/>
    <property type="match status" value="2"/>
</dbReference>
<sequence>MLIRLLEVLSGEQLPKPTKGRMRIHCLENVDKALQFLKEQKVHLENMGSHDIVDGNHRLTLGLIWTIILRFQIQDISVETEDNKEKKSAKDALLLWCQMKTAGYPNVNIHNFTTSWRDGLAFNAIVHKHRPDVIEFDNLKRSNAHYNLQNAFNVAEKELGLTKLLDPEDVNVDQPDEKSIITYVATYYHYFSKMKALAVEGKRIGKVLDYAIEADQLIDKYETLASELLQWIEQTIGTLNDRQLANSLNAVQNQLQAFNSYRTVEKPPKFTEKGNLEVLLFTIQSKMRANNQKVYVPKEGKLISDINKAWERLEKAEHERELALRNELIRQEKLEMLAARFDRKAAMRETWLSENQRLVSQDNFGTDLGAVEAATRKHEAIETDINAYLERVVAVEDVAKELEAEGYHDVRRILARRDNVLRLWEYLKELLAARRERLTAHRDLQRLFQEMRYITDWMKDEQGRLQSQDTGKHLHDVLDLLQKHNLVEADISAQAERIKGVQAAAKPFSSYEQAYKPCEPGLVGEKVERLGQAYEELGQLASARRERLEDSRRLWQFLWDLGEEAAWIREQEQILASGDCGRDLTSALHLLSKHEAFRDEMAARFMPLNNSIAAGEALINEGHFGASEVTERIQDIRAQWAHLEELREQSLKEAVALHQFQTDANDMEAWIMETLRQLSSQELGHDEFSTQTLARKQREIDEEIQSHRPLINTLHEQAQALPQAYVSHPQVDGRLPAIEQSYKELESLSAARRQALDGALSLYQMFSEADACLLWVEEKEQWLDGMEIPTKLEDLEVVQQRFESLEPEMNNLGARVTHVNDVAEFLLDSDNCRKDQIHQTRDQLNNRWTEFEQLAGQKKQALESALNIQNYHLECNEIKSWMKEKTKVIESTQSLGNDLAGVMALQRKLTGMERDLEAIQGKLDDLKSEAEKLASEHPDQAEEIQGRLAEIQEVWEELNATMKRREESLGEASKLQGFLRDLNDFQSWLSRTQTAVASEDIPTSLPEAENLLTQHESIKNELDNYKEDYEKMRAVGEEVTQGQTDAQHMFLAQRLQALDTGWHELRRMWENRHSLLAQAFDFQGFMRDAKQAEAFLNSQEYVLYHTEMPTNLQAAEEAIRKHEDFLTTTEASEEKITSVVDSGRRLINDSNANSDKIQEKVDSIQERHNKNKEMAKELLTKLKDNRELQHFLQDGQELTLWINEKMLTAQDMSYDEARNLHSKWQKHQAFMAELASNKDWLDKIDKEGQALVAEKPELKPVVQQTLEDLQRQWEELEGTTRTKAQCLFDANRAELFTQSCSALGSWLNNIESQLHSDDYGKDLTSVNILLKKQQMLEHQMEVREKEVQSLQAQALALSQEDAGLTEIDGQQRQVTDNFSNLQQPLQLRKQKLLASKEAHQFNRDLEDEILWVTERMPLATSTEHGKDLSTVQLLIKKNQTLQKEIQGHQPRIDDILKRGETQSQVDGERQALLEERLAELRDLWDQLISETDNRNTRLLEARRAQQFYADAAEAEAWMGEQELHMMSEEKAKDEQSALVMVKKHQILEQTLEDYAQTIHQLANSSRLMVTNEHPESERITLRQAQVDKLYAGLKDLAEERRGRLQERLRLTQLKREVDDLEQWIAEREMVAGSHELGQDYEHVSMLRDKFREFARDTSTIGQERVDGVNALADDLIESGHPENASVAEWKDGLNEAWADLLELIDTRTQMLGASYELHRFHQDAMEVLGRVKEKREALPADLGRDLNTVKHLHRQHQTLENDIQALSWQVNQVQDDAARLQKAYAGEKADDIHRSEHAVSSAWEALQEACQSRRLLLQDTVEKFRFLNAVRDLMLWMDGVNLQIDAHDSPRDVSSAELVIGNHQDIKSEIDTRADSFTAGIDMGNALLNKSHYAADEIQEKLAQLQERRDEINKKWQDKMNHLQIVLEVLQFGRDASVAESWLAGQEPLVRAAELGTNVDEVESLLKRHEAFEKLATAWEERFVQLEKLTTLEEQELQRRREEEERARRPPTPPQVEEVTQSKAETQVHDSEARSWHNVYCTLKKGGLHFFKDNKSVSSGITYHGEMPFSLEEAVCEVALDYKKRKHVFKLRNENGKEYLFQAKDEAEMNSWIQSIRRFITTRSQDSPGAPRALCRAMTMPPISPSTGETGSVTLRNKEGKEKDREKRFSFFGKKK</sequence>
<dbReference type="SUPFAM" id="SSF46966">
    <property type="entry name" value="Spectrin repeat"/>
    <property type="match status" value="14"/>
</dbReference>
<evidence type="ECO:0000256" key="2">
    <source>
        <dbReference type="ARBA" id="ARBA00006826"/>
    </source>
</evidence>
<dbReference type="FunFam" id="1.10.418.10:FF:000003">
    <property type="entry name" value="Spectrin beta chain"/>
    <property type="match status" value="1"/>
</dbReference>
<dbReference type="FunFam" id="1.20.58.60:FF:000019">
    <property type="entry name" value="Spectrin beta chain"/>
    <property type="match status" value="1"/>
</dbReference>
<dbReference type="Pfam" id="PF00307">
    <property type="entry name" value="CH"/>
    <property type="match status" value="2"/>
</dbReference>
<keyword evidence="3 9" id="KW-0117">Actin capping</keyword>
<evidence type="ECO:0000256" key="4">
    <source>
        <dbReference type="ARBA" id="ARBA00022490"/>
    </source>
</evidence>
<dbReference type="GO" id="GO:0051693">
    <property type="term" value="P:actin filament capping"/>
    <property type="evidence" value="ECO:0007669"/>
    <property type="project" value="UniProtKB-UniRule"/>
</dbReference>
<dbReference type="CDD" id="cd10571">
    <property type="entry name" value="PH_beta_spectrin"/>
    <property type="match status" value="1"/>
</dbReference>
<dbReference type="SUPFAM" id="SSF47576">
    <property type="entry name" value="Calponin-homology domain, CH-domain"/>
    <property type="match status" value="1"/>
</dbReference>
<evidence type="ECO:0000313" key="15">
    <source>
        <dbReference type="Proteomes" id="UP000694383"/>
    </source>
</evidence>
<dbReference type="FunFam" id="1.10.418.10:FF:000089">
    <property type="entry name" value="Spectrin beta chain"/>
    <property type="match status" value="1"/>
</dbReference>
<dbReference type="Gene3D" id="1.20.58.60">
    <property type="match status" value="13"/>
</dbReference>
<evidence type="ECO:0000256" key="6">
    <source>
        <dbReference type="ARBA" id="ARBA00022990"/>
    </source>
</evidence>
<feature type="coiled-coil region" evidence="10">
    <location>
        <begin position="1888"/>
        <end position="1915"/>
    </location>
</feature>
<dbReference type="InterPro" id="IPR001715">
    <property type="entry name" value="CH_dom"/>
</dbReference>
<name>A0A8C8A1X1_9TELE</name>
<protein>
    <recommendedName>
        <fullName evidence="9">Spectrin beta chain</fullName>
    </recommendedName>
</protein>
<dbReference type="InterPro" id="IPR001589">
    <property type="entry name" value="Actinin_actin-bd_CS"/>
</dbReference>
<evidence type="ECO:0000256" key="3">
    <source>
        <dbReference type="ARBA" id="ARBA00022467"/>
    </source>
</evidence>
<dbReference type="PROSITE" id="PS00020">
    <property type="entry name" value="ACTININ_2"/>
    <property type="match status" value="1"/>
</dbReference>
<dbReference type="InterPro" id="IPR001605">
    <property type="entry name" value="PH_dom-spectrin-type"/>
</dbReference>
<dbReference type="GO" id="GO:0008091">
    <property type="term" value="C:spectrin"/>
    <property type="evidence" value="ECO:0007669"/>
    <property type="project" value="InterPro"/>
</dbReference>
<evidence type="ECO:0000259" key="12">
    <source>
        <dbReference type="PROSITE" id="PS50003"/>
    </source>
</evidence>
<dbReference type="InterPro" id="IPR018159">
    <property type="entry name" value="Spectrin/alpha-actinin"/>
</dbReference>
<accession>A0A8C8A1X1</accession>
<dbReference type="FunFam" id="1.20.58.60:FF:000130">
    <property type="entry name" value="Spectrin beta chain"/>
    <property type="match status" value="1"/>
</dbReference>
<comment type="similarity">
    <text evidence="2 9">Belongs to the spectrin family.</text>
</comment>
<feature type="domain" description="Calponin-homology (CH)" evidence="13">
    <location>
        <begin position="87"/>
        <end position="192"/>
    </location>
</feature>
<dbReference type="FunFam" id="1.20.58.60:FF:000059">
    <property type="entry name" value="Spectrin beta chain"/>
    <property type="match status" value="1"/>
</dbReference>
<dbReference type="SMART" id="SM00233">
    <property type="entry name" value="PH"/>
    <property type="match status" value="1"/>
</dbReference>
<keyword evidence="4 9" id="KW-0963">Cytoplasm</keyword>
<evidence type="ECO:0000256" key="10">
    <source>
        <dbReference type="SAM" id="Coils"/>
    </source>
</evidence>
<dbReference type="PIRSF" id="PIRSF002297">
    <property type="entry name" value="Spectrin_beta_subunit"/>
    <property type="match status" value="1"/>
</dbReference>
<feature type="coiled-coil region" evidence="10">
    <location>
        <begin position="1333"/>
        <end position="1360"/>
    </location>
</feature>
<keyword evidence="10" id="KW-0175">Coiled coil</keyword>
<dbReference type="GeneTree" id="ENSGT00940000158847"/>
<reference evidence="14" key="1">
    <citation type="submission" date="2025-08" db="UniProtKB">
        <authorList>
            <consortium name="Ensembl"/>
        </authorList>
    </citation>
    <scope>IDENTIFICATION</scope>
</reference>
<keyword evidence="5" id="KW-0677">Repeat</keyword>
<feature type="coiled-coil region" evidence="10">
    <location>
        <begin position="1008"/>
        <end position="1035"/>
    </location>
</feature>
<feature type="domain" description="Calponin-homology (CH)" evidence="13">
    <location>
        <begin position="1"/>
        <end position="72"/>
    </location>
</feature>
<feature type="compositionally biased region" description="Polar residues" evidence="11">
    <location>
        <begin position="2145"/>
        <end position="2155"/>
    </location>
</feature>
<dbReference type="PRINTS" id="PR00683">
    <property type="entry name" value="SPECTRINPH"/>
</dbReference>
<evidence type="ECO:0000256" key="11">
    <source>
        <dbReference type="SAM" id="MobiDB-lite"/>
    </source>
</evidence>
<keyword evidence="6" id="KW-0007">Acetylation</keyword>
<proteinExistence type="inferred from homology"/>
<dbReference type="InterPro" id="IPR016343">
    <property type="entry name" value="Spectrin_bsu"/>
</dbReference>
<dbReference type="SMART" id="SM00150">
    <property type="entry name" value="SPEC"/>
    <property type="match status" value="17"/>
</dbReference>
<feature type="domain" description="PH" evidence="12">
    <location>
        <begin position="2018"/>
        <end position="2121"/>
    </location>
</feature>
<dbReference type="CDD" id="cd00176">
    <property type="entry name" value="SPEC"/>
    <property type="match status" value="9"/>
</dbReference>
<dbReference type="GO" id="GO:0005200">
    <property type="term" value="F:structural constituent of cytoskeleton"/>
    <property type="evidence" value="ECO:0007669"/>
    <property type="project" value="UniProtKB-UniRule"/>
</dbReference>
<dbReference type="FunFam" id="1.20.58.60:FF:000083">
    <property type="entry name" value="Spectrin beta chain"/>
    <property type="match status" value="1"/>
</dbReference>
<evidence type="ECO:0000256" key="7">
    <source>
        <dbReference type="ARBA" id="ARBA00023203"/>
    </source>
</evidence>
<dbReference type="GO" id="GO:0016020">
    <property type="term" value="C:membrane"/>
    <property type="evidence" value="ECO:0007669"/>
    <property type="project" value="UniProtKB-ARBA"/>
</dbReference>
<dbReference type="InterPro" id="IPR011993">
    <property type="entry name" value="PH-like_dom_sf"/>
</dbReference>
<feature type="compositionally biased region" description="Basic and acidic residues" evidence="11">
    <location>
        <begin position="2156"/>
        <end position="2169"/>
    </location>
</feature>
<dbReference type="FunFam" id="1.20.58.60:FF:000018">
    <property type="entry name" value="Spectrin beta chain"/>
    <property type="match status" value="1"/>
</dbReference>
<dbReference type="Pfam" id="PF00435">
    <property type="entry name" value="Spectrin"/>
    <property type="match status" value="17"/>
</dbReference>
<keyword evidence="15" id="KW-1185">Reference proteome</keyword>
<dbReference type="GO" id="GO:0003779">
    <property type="term" value="F:actin binding"/>
    <property type="evidence" value="ECO:0007669"/>
    <property type="project" value="UniProtKB-KW"/>
</dbReference>
<feature type="region of interest" description="Disordered" evidence="11">
    <location>
        <begin position="2140"/>
        <end position="2176"/>
    </location>
</feature>
<dbReference type="FunFam" id="2.30.29.30:FF:000024">
    <property type="entry name" value="Spectrin beta chain"/>
    <property type="match status" value="1"/>
</dbReference>
<dbReference type="InterPro" id="IPR036872">
    <property type="entry name" value="CH_dom_sf"/>
</dbReference>
<evidence type="ECO:0000256" key="5">
    <source>
        <dbReference type="ARBA" id="ARBA00022737"/>
    </source>
</evidence>
<keyword evidence="7 9" id="KW-0009">Actin-binding</keyword>
<dbReference type="FunFam" id="1.20.58.60:FF:000294">
    <property type="entry name" value="Spectrin beta chain"/>
    <property type="match status" value="1"/>
</dbReference>
<feature type="coiled-coil region" evidence="10">
    <location>
        <begin position="1749"/>
        <end position="1790"/>
    </location>
</feature>
<dbReference type="InterPro" id="IPR002017">
    <property type="entry name" value="Spectrin_repeat"/>
</dbReference>
<evidence type="ECO:0000313" key="14">
    <source>
        <dbReference type="Ensembl" id="ENSOSIP00000051892.1"/>
    </source>
</evidence>
<evidence type="ECO:0000256" key="1">
    <source>
        <dbReference type="ARBA" id="ARBA00004245"/>
    </source>
</evidence>
<feature type="coiled-coil region" evidence="10">
    <location>
        <begin position="371"/>
        <end position="405"/>
    </location>
</feature>
<evidence type="ECO:0000256" key="9">
    <source>
        <dbReference type="PIRNR" id="PIRNR002297"/>
    </source>
</evidence>
<reference evidence="14" key="2">
    <citation type="submission" date="2025-09" db="UniProtKB">
        <authorList>
            <consortium name="Ensembl"/>
        </authorList>
    </citation>
    <scope>IDENTIFICATION</scope>
</reference>
<dbReference type="SMART" id="SM00033">
    <property type="entry name" value="CH"/>
    <property type="match status" value="2"/>
</dbReference>
<evidence type="ECO:0000259" key="13">
    <source>
        <dbReference type="PROSITE" id="PS50021"/>
    </source>
</evidence>
<dbReference type="SUPFAM" id="SSF50729">
    <property type="entry name" value="PH domain-like"/>
    <property type="match status" value="1"/>
</dbReference>
<evidence type="ECO:0000256" key="8">
    <source>
        <dbReference type="ARBA" id="ARBA00023212"/>
    </source>
</evidence>
<feature type="coiled-coil region" evidence="10">
    <location>
        <begin position="902"/>
        <end position="943"/>
    </location>
</feature>
<dbReference type="GO" id="GO:0005543">
    <property type="term" value="F:phospholipid binding"/>
    <property type="evidence" value="ECO:0007669"/>
    <property type="project" value="InterPro"/>
</dbReference>
<dbReference type="FunFam" id="1.20.58.60:FF:000049">
    <property type="entry name" value="Spectrin beta chain"/>
    <property type="match status" value="1"/>
</dbReference>
<dbReference type="Gene3D" id="2.30.29.30">
    <property type="entry name" value="Pleckstrin-homology domain (PH domain)/Phosphotyrosine-binding domain (PTB)"/>
    <property type="match status" value="1"/>
</dbReference>